<evidence type="ECO:0000256" key="1">
    <source>
        <dbReference type="SAM" id="MobiDB-lite"/>
    </source>
</evidence>
<reference evidence="2 3" key="3">
    <citation type="journal article" date="2013" name="Rice">
        <title>Improvement of the Oryza sativa Nipponbare reference genome using next generation sequence and optical map data.</title>
        <authorList>
            <person name="Kawahara Y."/>
            <person name="de la Bastide M."/>
            <person name="Hamilton J.P."/>
            <person name="Kanamori H."/>
            <person name="McCombie W.R."/>
            <person name="Ouyang S."/>
            <person name="Schwartz D.C."/>
            <person name="Tanaka T."/>
            <person name="Wu J."/>
            <person name="Zhou S."/>
            <person name="Childs K.L."/>
            <person name="Davidson R.M."/>
            <person name="Lin H."/>
            <person name="Quesada-Ocampo L."/>
            <person name="Vaillancourt B."/>
            <person name="Sakai H."/>
            <person name="Lee S.S."/>
            <person name="Kim J."/>
            <person name="Numa H."/>
            <person name="Itoh T."/>
            <person name="Buell C.R."/>
            <person name="Matsumoto T."/>
        </authorList>
    </citation>
    <scope>NUCLEOTIDE SEQUENCE [LARGE SCALE GENOMIC DNA]</scope>
    <source>
        <strain evidence="3">cv. Nipponbare</strain>
    </source>
</reference>
<evidence type="ECO:0000313" key="2">
    <source>
        <dbReference type="EMBL" id="BAS84186.1"/>
    </source>
</evidence>
<dbReference type="PaxDb" id="39947-A0A0P0VXE1"/>
<reference evidence="3" key="1">
    <citation type="journal article" date="2005" name="Nature">
        <title>The map-based sequence of the rice genome.</title>
        <authorList>
            <consortium name="International rice genome sequencing project (IRGSP)"/>
            <person name="Matsumoto T."/>
            <person name="Wu J."/>
            <person name="Kanamori H."/>
            <person name="Katayose Y."/>
            <person name="Fujisawa M."/>
            <person name="Namiki N."/>
            <person name="Mizuno H."/>
            <person name="Yamamoto K."/>
            <person name="Antonio B.A."/>
            <person name="Baba T."/>
            <person name="Sakata K."/>
            <person name="Nagamura Y."/>
            <person name="Aoki H."/>
            <person name="Arikawa K."/>
            <person name="Arita K."/>
            <person name="Bito T."/>
            <person name="Chiden Y."/>
            <person name="Fujitsuka N."/>
            <person name="Fukunaka R."/>
            <person name="Hamada M."/>
            <person name="Harada C."/>
            <person name="Hayashi A."/>
            <person name="Hijishita S."/>
            <person name="Honda M."/>
            <person name="Hosokawa S."/>
            <person name="Ichikawa Y."/>
            <person name="Idonuma A."/>
            <person name="Iijima M."/>
            <person name="Ikeda M."/>
            <person name="Ikeno M."/>
            <person name="Ito K."/>
            <person name="Ito S."/>
            <person name="Ito T."/>
            <person name="Ito Y."/>
            <person name="Ito Y."/>
            <person name="Iwabuchi A."/>
            <person name="Kamiya K."/>
            <person name="Karasawa W."/>
            <person name="Kurita K."/>
            <person name="Katagiri S."/>
            <person name="Kikuta A."/>
            <person name="Kobayashi H."/>
            <person name="Kobayashi N."/>
            <person name="Machita K."/>
            <person name="Maehara T."/>
            <person name="Masukawa M."/>
            <person name="Mizubayashi T."/>
            <person name="Mukai Y."/>
            <person name="Nagasaki H."/>
            <person name="Nagata Y."/>
            <person name="Naito S."/>
            <person name="Nakashima M."/>
            <person name="Nakama Y."/>
            <person name="Nakamichi Y."/>
            <person name="Nakamura M."/>
            <person name="Meguro A."/>
            <person name="Negishi M."/>
            <person name="Ohta I."/>
            <person name="Ohta T."/>
            <person name="Okamoto M."/>
            <person name="Ono N."/>
            <person name="Saji S."/>
            <person name="Sakaguchi M."/>
            <person name="Sakai K."/>
            <person name="Shibata M."/>
            <person name="Shimokawa T."/>
            <person name="Song J."/>
            <person name="Takazaki Y."/>
            <person name="Terasawa K."/>
            <person name="Tsugane M."/>
            <person name="Tsuji K."/>
            <person name="Ueda S."/>
            <person name="Waki K."/>
            <person name="Yamagata H."/>
            <person name="Yamamoto M."/>
            <person name="Yamamoto S."/>
            <person name="Yamane H."/>
            <person name="Yoshiki S."/>
            <person name="Yoshihara R."/>
            <person name="Yukawa K."/>
            <person name="Zhong H."/>
            <person name="Yano M."/>
            <person name="Yuan Q."/>
            <person name="Ouyang S."/>
            <person name="Liu J."/>
            <person name="Jones K.M."/>
            <person name="Gansberger K."/>
            <person name="Moffat K."/>
            <person name="Hill J."/>
            <person name="Bera J."/>
            <person name="Fadrosh D."/>
            <person name="Jin S."/>
            <person name="Johri S."/>
            <person name="Kim M."/>
            <person name="Overton L."/>
            <person name="Reardon M."/>
            <person name="Tsitrin T."/>
            <person name="Vuong H."/>
            <person name="Weaver B."/>
            <person name="Ciecko A."/>
            <person name="Tallon L."/>
            <person name="Jackson J."/>
            <person name="Pai G."/>
            <person name="Aken S.V."/>
            <person name="Utterback T."/>
            <person name="Reidmuller S."/>
            <person name="Feldblyum T."/>
            <person name="Hsiao J."/>
            <person name="Zismann V."/>
            <person name="Iobst S."/>
            <person name="de Vazeille A.R."/>
            <person name="Buell C.R."/>
            <person name="Ying K."/>
            <person name="Li Y."/>
            <person name="Lu T."/>
            <person name="Huang Y."/>
            <person name="Zhao Q."/>
            <person name="Feng Q."/>
            <person name="Zhang L."/>
            <person name="Zhu J."/>
            <person name="Weng Q."/>
            <person name="Mu J."/>
            <person name="Lu Y."/>
            <person name="Fan D."/>
            <person name="Liu Y."/>
            <person name="Guan J."/>
            <person name="Zhang Y."/>
            <person name="Yu S."/>
            <person name="Liu X."/>
            <person name="Zhang Y."/>
            <person name="Hong G."/>
            <person name="Han B."/>
            <person name="Choisne N."/>
            <person name="Demange N."/>
            <person name="Orjeda G."/>
            <person name="Samain S."/>
            <person name="Cattolico L."/>
            <person name="Pelletier E."/>
            <person name="Couloux A."/>
            <person name="Segurens B."/>
            <person name="Wincker P."/>
            <person name="D'Hont A."/>
            <person name="Scarpelli C."/>
            <person name="Weissenbach J."/>
            <person name="Salanoubat M."/>
            <person name="Quetier F."/>
            <person name="Yu Y."/>
            <person name="Kim H.R."/>
            <person name="Rambo T."/>
            <person name="Currie J."/>
            <person name="Collura K."/>
            <person name="Luo M."/>
            <person name="Yang T."/>
            <person name="Ammiraju J.S.S."/>
            <person name="Engler F."/>
            <person name="Soderlund C."/>
            <person name="Wing R.A."/>
            <person name="Palmer L.E."/>
            <person name="de la Bastide M."/>
            <person name="Spiegel L."/>
            <person name="Nascimento L."/>
            <person name="Zutavern T."/>
            <person name="O'Shaughnessy A."/>
            <person name="Dike S."/>
            <person name="Dedhia N."/>
            <person name="Preston R."/>
            <person name="Balija V."/>
            <person name="McCombie W.R."/>
            <person name="Chow T."/>
            <person name="Chen H."/>
            <person name="Chung M."/>
            <person name="Chen C."/>
            <person name="Shaw J."/>
            <person name="Wu H."/>
            <person name="Hsiao K."/>
            <person name="Chao Y."/>
            <person name="Chu M."/>
            <person name="Cheng C."/>
            <person name="Hour A."/>
            <person name="Lee P."/>
            <person name="Lin S."/>
            <person name="Lin Y."/>
            <person name="Liou J."/>
            <person name="Liu S."/>
            <person name="Hsing Y."/>
            <person name="Raghuvanshi S."/>
            <person name="Mohanty A."/>
            <person name="Bharti A.K."/>
            <person name="Gaur A."/>
            <person name="Gupta V."/>
            <person name="Kumar D."/>
            <person name="Ravi V."/>
            <person name="Vij S."/>
            <person name="Kapur A."/>
            <person name="Khurana P."/>
            <person name="Khurana P."/>
            <person name="Khurana J.P."/>
            <person name="Tyagi A.K."/>
            <person name="Gaikwad K."/>
            <person name="Singh A."/>
            <person name="Dalal V."/>
            <person name="Srivastava S."/>
            <person name="Dixit A."/>
            <person name="Pal A.K."/>
            <person name="Ghazi I.A."/>
            <person name="Yadav M."/>
            <person name="Pandit A."/>
            <person name="Bhargava A."/>
            <person name="Sureshbabu K."/>
            <person name="Batra K."/>
            <person name="Sharma T.R."/>
            <person name="Mohapatra T."/>
            <person name="Singh N.K."/>
            <person name="Messing J."/>
            <person name="Nelson A.B."/>
            <person name="Fuks G."/>
            <person name="Kavchok S."/>
            <person name="Keizer G."/>
            <person name="Linton E."/>
            <person name="Llaca V."/>
            <person name="Song R."/>
            <person name="Tanyolac B."/>
            <person name="Young S."/>
            <person name="Ho-Il K."/>
            <person name="Hahn J.H."/>
            <person name="Sangsakoo G."/>
            <person name="Vanavichit A."/>
            <person name="de Mattos Luiz.A.T."/>
            <person name="Zimmer P.D."/>
            <person name="Malone G."/>
            <person name="Dellagostin O."/>
            <person name="de Oliveira A.C."/>
            <person name="Bevan M."/>
            <person name="Bancroft I."/>
            <person name="Minx P."/>
            <person name="Cordum H."/>
            <person name="Wilson R."/>
            <person name="Cheng Z."/>
            <person name="Jin W."/>
            <person name="Jiang J."/>
            <person name="Leong S.A."/>
            <person name="Iwama H."/>
            <person name="Gojobori T."/>
            <person name="Itoh T."/>
            <person name="Niimura Y."/>
            <person name="Fujii Y."/>
            <person name="Habara T."/>
            <person name="Sakai H."/>
            <person name="Sato Y."/>
            <person name="Wilson G."/>
            <person name="Kumar K."/>
            <person name="McCouch S."/>
            <person name="Juretic N."/>
            <person name="Hoen D."/>
            <person name="Wright S."/>
            <person name="Bruskiewich R."/>
            <person name="Bureau T."/>
            <person name="Miyao A."/>
            <person name="Hirochika H."/>
            <person name="Nishikawa T."/>
            <person name="Kadowaki K."/>
            <person name="Sugiura M."/>
            <person name="Burr B."/>
            <person name="Sasaki T."/>
        </authorList>
    </citation>
    <scope>NUCLEOTIDE SEQUENCE [LARGE SCALE GENOMIC DNA]</scope>
    <source>
        <strain evidence="3">cv. Nipponbare</strain>
    </source>
</reference>
<organism evidence="2 3">
    <name type="scientific">Oryza sativa subsp. japonica</name>
    <name type="common">Rice</name>
    <dbReference type="NCBI Taxonomy" id="39947"/>
    <lineage>
        <taxon>Eukaryota</taxon>
        <taxon>Viridiplantae</taxon>
        <taxon>Streptophyta</taxon>
        <taxon>Embryophyta</taxon>
        <taxon>Tracheophyta</taxon>
        <taxon>Spermatophyta</taxon>
        <taxon>Magnoliopsida</taxon>
        <taxon>Liliopsida</taxon>
        <taxon>Poales</taxon>
        <taxon>Poaceae</taxon>
        <taxon>BOP clade</taxon>
        <taxon>Oryzoideae</taxon>
        <taxon>Oryzeae</taxon>
        <taxon>Oryzinae</taxon>
        <taxon>Oryza</taxon>
        <taxon>Oryza sativa</taxon>
    </lineage>
</organism>
<sequence>MREVTRPSSLTTLGWWRRRRMRISRAMKRTLSGSRLSNRTFLSATILPVAVSRALYTLLYGGGSSYLVDLLEGVGAARGPAVDGLADDGGEPGGPAGRHLLPARPV</sequence>
<protein>
    <submittedName>
        <fullName evidence="2">Os03g0349400 protein</fullName>
    </submittedName>
</protein>
<accession>A0A0P0VXE1</accession>
<dbReference type="EMBL" id="AP014959">
    <property type="protein sequence ID" value="BAS84186.1"/>
    <property type="molecule type" value="Genomic_DNA"/>
</dbReference>
<dbReference type="InParanoid" id="A0A0P0VXE1"/>
<feature type="non-terminal residue" evidence="2">
    <location>
        <position position="106"/>
    </location>
</feature>
<proteinExistence type="predicted"/>
<feature type="region of interest" description="Disordered" evidence="1">
    <location>
        <begin position="82"/>
        <end position="106"/>
    </location>
</feature>
<dbReference type="Proteomes" id="UP000059680">
    <property type="component" value="Chromosome 3"/>
</dbReference>
<evidence type="ECO:0000313" key="3">
    <source>
        <dbReference type="Proteomes" id="UP000059680"/>
    </source>
</evidence>
<keyword evidence="3" id="KW-1185">Reference proteome</keyword>
<reference evidence="2 3" key="2">
    <citation type="journal article" date="2013" name="Plant Cell Physiol.">
        <title>Rice Annotation Project Database (RAP-DB): an integrative and interactive database for rice genomics.</title>
        <authorList>
            <person name="Sakai H."/>
            <person name="Lee S.S."/>
            <person name="Tanaka T."/>
            <person name="Numa H."/>
            <person name="Kim J."/>
            <person name="Kawahara Y."/>
            <person name="Wakimoto H."/>
            <person name="Yang C.C."/>
            <person name="Iwamoto M."/>
            <person name="Abe T."/>
            <person name="Yamada Y."/>
            <person name="Muto A."/>
            <person name="Inokuchi H."/>
            <person name="Ikemura T."/>
            <person name="Matsumoto T."/>
            <person name="Sasaki T."/>
            <person name="Itoh T."/>
        </authorList>
    </citation>
    <scope>NUCLEOTIDE SEQUENCE [LARGE SCALE GENOMIC DNA]</scope>
    <source>
        <strain evidence="3">cv. Nipponbare</strain>
    </source>
</reference>
<name>A0A0P0VXE1_ORYSJ</name>
<dbReference type="AlphaFoldDB" id="A0A0P0VXE1"/>
<gene>
    <name evidence="2" type="ordered locus">Os03g0349400</name>
    <name evidence="2" type="ORF">OSNPB_030349400</name>
</gene>